<name>A0A0K1P7V8_9MOLU</name>
<organism evidence="1 2">
    <name type="scientific">Spiroplasma turonicum</name>
    <dbReference type="NCBI Taxonomy" id="216946"/>
    <lineage>
        <taxon>Bacteria</taxon>
        <taxon>Bacillati</taxon>
        <taxon>Mycoplasmatota</taxon>
        <taxon>Mollicutes</taxon>
        <taxon>Entomoplasmatales</taxon>
        <taxon>Spiroplasmataceae</taxon>
        <taxon>Spiroplasma</taxon>
    </lineage>
</organism>
<dbReference type="PATRIC" id="fig|216946.3.peg.1074"/>
<dbReference type="Proteomes" id="UP000067243">
    <property type="component" value="Chromosome"/>
</dbReference>
<accession>A0A0K1P7V8</accession>
<dbReference type="RefSeq" id="WP_075048842.1">
    <property type="nucleotide sequence ID" value="NZ_CP012328.1"/>
</dbReference>
<dbReference type="STRING" id="216946.STURO_v1c10340"/>
<gene>
    <name evidence="1" type="ORF">STURON_001038</name>
</gene>
<dbReference type="OrthoDB" id="388816at2"/>
<proteinExistence type="predicted"/>
<dbReference type="EMBL" id="CP012328">
    <property type="protein sequence ID" value="AKU80284.1"/>
    <property type="molecule type" value="Genomic_DNA"/>
</dbReference>
<evidence type="ECO:0000313" key="1">
    <source>
        <dbReference type="EMBL" id="AKU80284.1"/>
    </source>
</evidence>
<evidence type="ECO:0000313" key="2">
    <source>
        <dbReference type="Proteomes" id="UP000067243"/>
    </source>
</evidence>
<dbReference type="AlphaFoldDB" id="A0A0K1P7V8"/>
<reference evidence="1 2" key="1">
    <citation type="journal article" date="2015" name="Genome Announc.">
        <title>Complete Genome Sequence of Spiroplasma turonicum Strain Tab4cT, a Parasite of a Horse Fly, Haematopota sp. (Diptera: Tabanidae).</title>
        <authorList>
            <person name="Davis R.E."/>
            <person name="Shao J."/>
            <person name="Zhao Y."/>
            <person name="Gasparich G.E."/>
            <person name="Gaynor B.J."/>
            <person name="Donofrio N."/>
        </authorList>
    </citation>
    <scope>NUCLEOTIDE SEQUENCE [LARGE SCALE GENOMIC DNA]</scope>
    <source>
        <strain evidence="1 2">Tab4c</strain>
    </source>
</reference>
<protein>
    <submittedName>
        <fullName evidence="1">Uncharacterized protein</fullName>
    </submittedName>
</protein>
<keyword evidence="2" id="KW-1185">Reference proteome</keyword>
<sequence>MQKLTNNLNYEKIMIARVDKVYQNMKNNIRDHFAIPKNVLEFLEDNIDLKSMSNLENLGETIHKSFKDWQPLNNNKDELIIINHLLSIIKNAIVVMLSLDTNLKSSELETKSISTKEGIDTLITTSVQAIGVKFSELNFKYNELGLDQDNQEVFKNFNIWIIKVTELDSMLAVSMLLENMMTFIDNYNQLQNKLAKTKEDELSVKRFDLFMQYLETYYLIVLLLELVLTYPLNEGLMNKQAFDKMLPNINLYN</sequence>
<dbReference type="KEGG" id="stur:STURON_001038"/>